<accession>A0A919NRU7</accession>
<sequence length="137" mass="14525">MDGRDAAMGPAERFNAEAIEQYKFLSEALGFAGPDISDGLIGYHSAGYSILVIYDNYEKSAITVVTRRVGDATRRAELSCLYASAGLGPAQDVKGSARTSRLVAAAIATQVKALKLVLPLLDGPTGNDLMNACHARY</sequence>
<proteinExistence type="predicted"/>
<protein>
    <submittedName>
        <fullName evidence="1">Uncharacterized protein</fullName>
    </submittedName>
</protein>
<dbReference type="Proteomes" id="UP000623608">
    <property type="component" value="Unassembled WGS sequence"/>
</dbReference>
<dbReference type="RefSeq" id="WP_203811869.1">
    <property type="nucleotide sequence ID" value="NZ_BOMY01000042.1"/>
</dbReference>
<gene>
    <name evidence="1" type="ORF">Ate02nite_67310</name>
</gene>
<dbReference type="AlphaFoldDB" id="A0A919NRU7"/>
<evidence type="ECO:0000313" key="2">
    <source>
        <dbReference type="Proteomes" id="UP000623608"/>
    </source>
</evidence>
<reference evidence="1" key="1">
    <citation type="submission" date="2021-01" db="EMBL/GenBank/DDBJ databases">
        <title>Whole genome shotgun sequence of Actinoplanes tereljensis NBRC 105297.</title>
        <authorList>
            <person name="Komaki H."/>
            <person name="Tamura T."/>
        </authorList>
    </citation>
    <scope>NUCLEOTIDE SEQUENCE</scope>
    <source>
        <strain evidence="1">NBRC 105297</strain>
    </source>
</reference>
<organism evidence="1 2">
    <name type="scientific">Paractinoplanes tereljensis</name>
    <dbReference type="NCBI Taxonomy" id="571912"/>
    <lineage>
        <taxon>Bacteria</taxon>
        <taxon>Bacillati</taxon>
        <taxon>Actinomycetota</taxon>
        <taxon>Actinomycetes</taxon>
        <taxon>Micromonosporales</taxon>
        <taxon>Micromonosporaceae</taxon>
        <taxon>Paractinoplanes</taxon>
    </lineage>
</organism>
<name>A0A919NRU7_9ACTN</name>
<comment type="caution">
    <text evidence="1">The sequence shown here is derived from an EMBL/GenBank/DDBJ whole genome shotgun (WGS) entry which is preliminary data.</text>
</comment>
<evidence type="ECO:0000313" key="1">
    <source>
        <dbReference type="EMBL" id="GIF24001.1"/>
    </source>
</evidence>
<keyword evidence="2" id="KW-1185">Reference proteome</keyword>
<dbReference type="EMBL" id="BOMY01000042">
    <property type="protein sequence ID" value="GIF24001.1"/>
    <property type="molecule type" value="Genomic_DNA"/>
</dbReference>